<dbReference type="OrthoDB" id="10010556at2759"/>
<dbReference type="Ensembl" id="ENSMALT00000030899.1">
    <property type="protein sequence ID" value="ENSMALP00000030362.1"/>
    <property type="gene ID" value="ENSMALG00000021001.1"/>
</dbReference>
<evidence type="ECO:0000256" key="1">
    <source>
        <dbReference type="SAM" id="Coils"/>
    </source>
</evidence>
<feature type="region of interest" description="Disordered" evidence="2">
    <location>
        <begin position="1"/>
        <end position="21"/>
    </location>
</feature>
<keyword evidence="1" id="KW-0175">Coiled coil</keyword>
<reference evidence="3" key="2">
    <citation type="submission" date="2025-09" db="UniProtKB">
        <authorList>
            <consortium name="Ensembl"/>
        </authorList>
    </citation>
    <scope>IDENTIFICATION</scope>
</reference>
<accession>A0A3Q3RAL4</accession>
<feature type="coiled-coil region" evidence="1">
    <location>
        <begin position="698"/>
        <end position="732"/>
    </location>
</feature>
<dbReference type="AlphaFoldDB" id="A0A3Q3RAL4"/>
<evidence type="ECO:0008006" key="5">
    <source>
        <dbReference type="Google" id="ProtNLM"/>
    </source>
</evidence>
<dbReference type="RefSeq" id="XP_020451321.1">
    <property type="nucleotide sequence ID" value="XM_020595665.1"/>
</dbReference>
<dbReference type="CTD" id="374864"/>
<dbReference type="Proteomes" id="UP000261600">
    <property type="component" value="Unplaced"/>
</dbReference>
<feature type="coiled-coil region" evidence="1">
    <location>
        <begin position="427"/>
        <end position="461"/>
    </location>
</feature>
<reference evidence="3" key="1">
    <citation type="submission" date="2025-08" db="UniProtKB">
        <authorList>
            <consortium name="Ensembl"/>
        </authorList>
    </citation>
    <scope>IDENTIFICATION</scope>
</reference>
<name>A0A3Q3RAL4_MONAL</name>
<dbReference type="PANTHER" id="PTHR35088:SF1">
    <property type="entry name" value="COILED-COIL DOMAIN-CONTAINING PROTEIN 178"/>
    <property type="match status" value="1"/>
</dbReference>
<dbReference type="InterPro" id="IPR038826">
    <property type="entry name" value="CCDC178"/>
</dbReference>
<dbReference type="KEGG" id="malb:109957643"/>
<feature type="coiled-coil region" evidence="1">
    <location>
        <begin position="617"/>
        <end position="651"/>
    </location>
</feature>
<feature type="coiled-coil region" evidence="1">
    <location>
        <begin position="494"/>
        <end position="591"/>
    </location>
</feature>
<organism evidence="3 4">
    <name type="scientific">Monopterus albus</name>
    <name type="common">Swamp eel</name>
    <dbReference type="NCBI Taxonomy" id="43700"/>
    <lineage>
        <taxon>Eukaryota</taxon>
        <taxon>Metazoa</taxon>
        <taxon>Chordata</taxon>
        <taxon>Craniata</taxon>
        <taxon>Vertebrata</taxon>
        <taxon>Euteleostomi</taxon>
        <taxon>Actinopterygii</taxon>
        <taxon>Neopterygii</taxon>
        <taxon>Teleostei</taxon>
        <taxon>Neoteleostei</taxon>
        <taxon>Acanthomorphata</taxon>
        <taxon>Anabantaria</taxon>
        <taxon>Synbranchiformes</taxon>
        <taxon>Synbranchidae</taxon>
        <taxon>Monopterus</taxon>
    </lineage>
</organism>
<feature type="coiled-coil region" evidence="1">
    <location>
        <begin position="367"/>
        <end position="394"/>
    </location>
</feature>
<protein>
    <recommendedName>
        <fullName evidence="5">Coiled-coil domain containing 178</fullName>
    </recommendedName>
</protein>
<evidence type="ECO:0000256" key="2">
    <source>
        <dbReference type="SAM" id="MobiDB-lite"/>
    </source>
</evidence>
<sequence>MPDVEPLRFPSREGRPSQQDQADFQFACTGRRRPCVLLNSPSPCVNKAVYHIQELRKTVEQWCQQSQTDQDKKCSKTLRLEPRDSDTESVTELFVEGIAICPRAYNTVGQSLKVFHPPESCPLSPLLKKINDVLGEVVYLIEQLEADRQYAEEAIQKEKTRKRFLESKIDSISLWKKQEHSFVVQKEHEACIRDNTELKWQLKLERQKLQQNQEKLSHTEVLNQRLHEDISFAKKQIPIVKENLDFQRDIINQINTAQVEADEEYSKTQSDLKMAQKEFQKFKLDANTEQKSQDSELFETKAQLAKRLEAVNNLKVYDEGLYAQIKDAEKVVALTEEKCEAITQHIPEMMELEKTEKDQSLQLKLRFEDEVQKNKKLKKKLSALQEDIEKTKLNREAEVSCIEEQLHTKRNTFALLHKENMVYEQNLEDFKTKISKSEKAVKQMREEKKQMLQKITDNDEQWEKAKEEATQVAAQHSVTQTKLKEQEQLTLIEQQRARKEIETLRKDLTSQMTEMEVLKGQCATISEELKHRQRSSELTNQKLQKEFEDASSATKALESKILNIKKLTEHLERIQCEHRNMLDNLEKEKKLKGDHLRVAKDLHTTTIRSYDSTLGRISDLTKKIEEYRDASDKMEKTVENMTEVIAELQSVFDVVDFRNKSAALIMSTLKSDINNCQQRTQRSVQTHTAHVTARKMKMEHTKEALKIALEENKRLAKEYECFKKILMEARQEAVSALSKKNHEQSSFHYYTQLSLLQKRMHKALVKYFKQRSLYSQAELDRCQALSQETDQKIKTAQMDLVQTLQGAAMSQQPSLKRPQQITAQGREEWGTGGGAIRELQSVKDKRAGVFKRTTPSPVTAQYRVHQSRQHSL</sequence>
<evidence type="ECO:0000313" key="4">
    <source>
        <dbReference type="Proteomes" id="UP000261600"/>
    </source>
</evidence>
<dbReference type="PANTHER" id="PTHR35088">
    <property type="entry name" value="COILED-COIL DOMAIN-CONTAINING PROTEIN 178"/>
    <property type="match status" value="1"/>
</dbReference>
<proteinExistence type="predicted"/>
<dbReference type="STRING" id="43700.ENSMALP00000030362"/>
<dbReference type="GeneID" id="109957643"/>
<evidence type="ECO:0000313" key="3">
    <source>
        <dbReference type="Ensembl" id="ENSMALP00000030362.1"/>
    </source>
</evidence>
<keyword evidence="4" id="KW-1185">Reference proteome</keyword>